<name>A0A1F8C0T2_9BACT</name>
<dbReference type="EMBL" id="MGHL01000007">
    <property type="protein sequence ID" value="OGM69937.1"/>
    <property type="molecule type" value="Genomic_DNA"/>
</dbReference>
<keyword evidence="7 8" id="KW-0472">Membrane</keyword>
<keyword evidence="2" id="KW-1003">Cell membrane</keyword>
<evidence type="ECO:0000256" key="4">
    <source>
        <dbReference type="ARBA" id="ARBA00022679"/>
    </source>
</evidence>
<evidence type="ECO:0000259" key="9">
    <source>
        <dbReference type="Pfam" id="PF02366"/>
    </source>
</evidence>
<feature type="transmembrane region" description="Helical" evidence="8">
    <location>
        <begin position="131"/>
        <end position="155"/>
    </location>
</feature>
<protein>
    <recommendedName>
        <fullName evidence="9">ArnT-like N-terminal domain-containing protein</fullName>
    </recommendedName>
</protein>
<dbReference type="InterPro" id="IPR050297">
    <property type="entry name" value="LipidA_mod_glycosyltrf_83"/>
</dbReference>
<feature type="transmembrane region" description="Helical" evidence="8">
    <location>
        <begin position="69"/>
        <end position="86"/>
    </location>
</feature>
<feature type="transmembrane region" description="Helical" evidence="8">
    <location>
        <begin position="162"/>
        <end position="191"/>
    </location>
</feature>
<dbReference type="GO" id="GO:0006493">
    <property type="term" value="P:protein O-linked glycosylation"/>
    <property type="evidence" value="ECO:0007669"/>
    <property type="project" value="InterPro"/>
</dbReference>
<reference evidence="10 11" key="1">
    <citation type="journal article" date="2016" name="Nat. Commun.">
        <title>Thousands of microbial genomes shed light on interconnected biogeochemical processes in an aquifer system.</title>
        <authorList>
            <person name="Anantharaman K."/>
            <person name="Brown C.T."/>
            <person name="Hug L.A."/>
            <person name="Sharon I."/>
            <person name="Castelle C.J."/>
            <person name="Probst A.J."/>
            <person name="Thomas B.C."/>
            <person name="Singh A."/>
            <person name="Wilkins M.J."/>
            <person name="Karaoz U."/>
            <person name="Brodie E.L."/>
            <person name="Williams K.H."/>
            <person name="Hubbard S.S."/>
            <person name="Banfield J.F."/>
        </authorList>
    </citation>
    <scope>NUCLEOTIDE SEQUENCE [LARGE SCALE GENOMIC DNA]</scope>
</reference>
<dbReference type="STRING" id="1802525.A2975_04995"/>
<proteinExistence type="predicted"/>
<keyword evidence="4" id="KW-0808">Transferase</keyword>
<feature type="transmembrane region" description="Helical" evidence="8">
    <location>
        <begin position="348"/>
        <end position="365"/>
    </location>
</feature>
<comment type="caution">
    <text evidence="10">The sequence shown here is derived from an EMBL/GenBank/DDBJ whole genome shotgun (WGS) entry which is preliminary data.</text>
</comment>
<evidence type="ECO:0000256" key="6">
    <source>
        <dbReference type="ARBA" id="ARBA00022989"/>
    </source>
</evidence>
<evidence type="ECO:0000256" key="1">
    <source>
        <dbReference type="ARBA" id="ARBA00004651"/>
    </source>
</evidence>
<evidence type="ECO:0000256" key="3">
    <source>
        <dbReference type="ARBA" id="ARBA00022676"/>
    </source>
</evidence>
<feature type="transmembrane region" description="Helical" evidence="8">
    <location>
        <begin position="197"/>
        <end position="215"/>
    </location>
</feature>
<feature type="transmembrane region" description="Helical" evidence="8">
    <location>
        <begin position="371"/>
        <end position="390"/>
    </location>
</feature>
<dbReference type="AlphaFoldDB" id="A0A1F8C0T2"/>
<keyword evidence="6 8" id="KW-1133">Transmembrane helix</keyword>
<gene>
    <name evidence="10" type="ORF">A2975_04995</name>
</gene>
<dbReference type="GO" id="GO:0016763">
    <property type="term" value="F:pentosyltransferase activity"/>
    <property type="evidence" value="ECO:0007669"/>
    <property type="project" value="TreeGrafter"/>
</dbReference>
<evidence type="ECO:0000256" key="8">
    <source>
        <dbReference type="SAM" id="Phobius"/>
    </source>
</evidence>
<dbReference type="Proteomes" id="UP000178429">
    <property type="component" value="Unassembled WGS sequence"/>
</dbReference>
<organism evidence="10 11">
    <name type="scientific">Candidatus Woesebacteria bacterium RIFCSPLOWO2_01_FULL_44_14</name>
    <dbReference type="NCBI Taxonomy" id="1802525"/>
    <lineage>
        <taxon>Bacteria</taxon>
        <taxon>Candidatus Woeseibacteriota</taxon>
    </lineage>
</organism>
<evidence type="ECO:0000256" key="2">
    <source>
        <dbReference type="ARBA" id="ARBA00022475"/>
    </source>
</evidence>
<dbReference type="GO" id="GO:0009103">
    <property type="term" value="P:lipopolysaccharide biosynthetic process"/>
    <property type="evidence" value="ECO:0007669"/>
    <property type="project" value="UniProtKB-ARBA"/>
</dbReference>
<evidence type="ECO:0000256" key="5">
    <source>
        <dbReference type="ARBA" id="ARBA00022692"/>
    </source>
</evidence>
<dbReference type="Pfam" id="PF02366">
    <property type="entry name" value="PMT"/>
    <property type="match status" value="1"/>
</dbReference>
<dbReference type="PANTHER" id="PTHR33908:SF11">
    <property type="entry name" value="MEMBRANE PROTEIN"/>
    <property type="match status" value="1"/>
</dbReference>
<dbReference type="PANTHER" id="PTHR33908">
    <property type="entry name" value="MANNOSYLTRANSFERASE YKCB-RELATED"/>
    <property type="match status" value="1"/>
</dbReference>
<accession>A0A1F8C0T2</accession>
<evidence type="ECO:0000313" key="11">
    <source>
        <dbReference type="Proteomes" id="UP000178429"/>
    </source>
</evidence>
<dbReference type="GO" id="GO:0000030">
    <property type="term" value="F:mannosyltransferase activity"/>
    <property type="evidence" value="ECO:0007669"/>
    <property type="project" value="InterPro"/>
</dbReference>
<feature type="domain" description="ArnT-like N-terminal" evidence="9">
    <location>
        <begin position="9"/>
        <end position="158"/>
    </location>
</feature>
<keyword evidence="5 8" id="KW-0812">Transmembrane</keyword>
<comment type="subcellular location">
    <subcellularLocation>
        <location evidence="1">Cell membrane</location>
        <topology evidence="1">Multi-pass membrane protein</topology>
    </subcellularLocation>
</comment>
<feature type="transmembrane region" description="Helical" evidence="8">
    <location>
        <begin position="295"/>
        <end position="312"/>
    </location>
</feature>
<evidence type="ECO:0000313" key="10">
    <source>
        <dbReference type="EMBL" id="OGM69937.1"/>
    </source>
</evidence>
<dbReference type="GO" id="GO:0005886">
    <property type="term" value="C:plasma membrane"/>
    <property type="evidence" value="ECO:0007669"/>
    <property type="project" value="UniProtKB-SubCell"/>
</dbReference>
<sequence length="528" mass="60843">MKKHILIVLIVALAFFLRIYKISANPSALNWDEVSHGYNAYSILKTGKDEWGKPFPIIFRAYGDYKLPVYIYLIAISEFFFGLNEFAVRLPSVLAGTGVVLFTYLLVNELFRSKKTALLAALLMAVEPWSLFLSRVAVEANVALFFIISGVYFFVKKKYLPAILLLGVSVWTYNSARVFVPLLLASLHIIYKPKLTTNYLLLATVFLVPMFYQLINPVGQARYGAVRILDEGTIAQIVENRAGLNLPSPIPRLVHNKATYFVSIVWSNYFTHFNPDFLFFKGGSHYQFNVPGHGLLYWINVPFLLLGFYLLARNFKEKSSQLILVWLILSPLASSLTREAPHALRSIVMLPAPMILTALGVTYLFKKPITLLIYIIIVAVFTGSYLRNYFINYRQEYSWSWQYGYKQAVTYIKENYENYDKIIVTKKYGEPHEFLLFWWPWDPAIYRSDPNLNRFYQSNWYWVDSFDKFYFVNDWQAKDLVLESGGDINCADSSCLLITSPDNAPEGFSKIETINFLDNTPAFEIYAN</sequence>
<evidence type="ECO:0000256" key="7">
    <source>
        <dbReference type="ARBA" id="ARBA00023136"/>
    </source>
</evidence>
<keyword evidence="3" id="KW-0328">Glycosyltransferase</keyword>
<feature type="transmembrane region" description="Helical" evidence="8">
    <location>
        <begin position="93"/>
        <end position="111"/>
    </location>
</feature>
<dbReference type="InterPro" id="IPR003342">
    <property type="entry name" value="ArnT-like_N"/>
</dbReference>